<comment type="caution">
    <text evidence="4">The sequence shown here is derived from an EMBL/GenBank/DDBJ whole genome shotgun (WGS) entry which is preliminary data.</text>
</comment>
<dbReference type="EMBL" id="MFUE01000008">
    <property type="protein sequence ID" value="OGI77911.1"/>
    <property type="molecule type" value="Genomic_DNA"/>
</dbReference>
<feature type="transmembrane region" description="Helical" evidence="1">
    <location>
        <begin position="16"/>
        <end position="36"/>
    </location>
</feature>
<accession>A0A1F6W7P8</accession>
<feature type="domain" description="CD-NTase-associated protein 15" evidence="2">
    <location>
        <begin position="76"/>
        <end position="192"/>
    </location>
</feature>
<keyword evidence="1" id="KW-0812">Transmembrane</keyword>
<feature type="transmembrane region" description="Helical" evidence="1">
    <location>
        <begin position="42"/>
        <end position="65"/>
    </location>
</feature>
<gene>
    <name evidence="4" type="ORF">A3D42_00560</name>
</gene>
<dbReference type="InterPro" id="IPR041208">
    <property type="entry name" value="Cap15"/>
</dbReference>
<dbReference type="STRING" id="1801754.A3D42_00560"/>
<name>A0A1F6W7P8_9BACT</name>
<dbReference type="Pfam" id="PF18153">
    <property type="entry name" value="Cap15_CD_rec"/>
    <property type="match status" value="1"/>
</dbReference>
<evidence type="ECO:0000259" key="3">
    <source>
        <dbReference type="Pfam" id="PF23471"/>
    </source>
</evidence>
<dbReference type="InterPro" id="IPR056338">
    <property type="entry name" value="Cap15-like_TM"/>
</dbReference>
<reference evidence="4 5" key="1">
    <citation type="journal article" date="2016" name="Nat. Commun.">
        <title>Thousands of microbial genomes shed light on interconnected biogeochemical processes in an aquifer system.</title>
        <authorList>
            <person name="Anantharaman K."/>
            <person name="Brown C.T."/>
            <person name="Hug L.A."/>
            <person name="Sharon I."/>
            <person name="Castelle C.J."/>
            <person name="Probst A.J."/>
            <person name="Thomas B.C."/>
            <person name="Singh A."/>
            <person name="Wilkins M.J."/>
            <person name="Karaoz U."/>
            <person name="Brodie E.L."/>
            <person name="Williams K.H."/>
            <person name="Hubbard S.S."/>
            <person name="Banfield J.F."/>
        </authorList>
    </citation>
    <scope>NUCLEOTIDE SEQUENCE [LARGE SCALE GENOMIC DNA]</scope>
</reference>
<dbReference type="Proteomes" id="UP000177777">
    <property type="component" value="Unassembled WGS sequence"/>
</dbReference>
<dbReference type="AlphaFoldDB" id="A0A1F6W7P8"/>
<sequence>MHPYSLDTNEHRKIPLYLSALAIISAWGLSLVIKFFDLSSLWWIEIPSVIGFYEIYYSLFNEYLWKWNSLRRLGMVKVPMLFGTWKGTLSSSFNSDNKKEVEITIKQTWTDIQVCLLSDESSSCSITASISLKTAGGPILTYQYQNDPRPNTADTMHIHYGTTRLCILNNLLEGEYYSGRDRKNIGLISVKKI</sequence>
<organism evidence="4 5">
    <name type="scientific">Candidatus Nomurabacteria bacterium RIFCSPHIGHO2_02_FULL_41_18</name>
    <dbReference type="NCBI Taxonomy" id="1801754"/>
    <lineage>
        <taxon>Bacteria</taxon>
        <taxon>Candidatus Nomuraibacteriota</taxon>
    </lineage>
</organism>
<protein>
    <submittedName>
        <fullName evidence="4">Uncharacterized protein</fullName>
    </submittedName>
</protein>
<evidence type="ECO:0000313" key="4">
    <source>
        <dbReference type="EMBL" id="OGI77911.1"/>
    </source>
</evidence>
<evidence type="ECO:0000256" key="1">
    <source>
        <dbReference type="SAM" id="Phobius"/>
    </source>
</evidence>
<evidence type="ECO:0000259" key="2">
    <source>
        <dbReference type="Pfam" id="PF18153"/>
    </source>
</evidence>
<evidence type="ECO:0000313" key="5">
    <source>
        <dbReference type="Proteomes" id="UP000177777"/>
    </source>
</evidence>
<keyword evidence="1" id="KW-1133">Transmembrane helix</keyword>
<feature type="domain" description="Cap1-like TM helices" evidence="3">
    <location>
        <begin position="13"/>
        <end position="66"/>
    </location>
</feature>
<keyword evidence="1" id="KW-0472">Membrane</keyword>
<proteinExistence type="predicted"/>
<dbReference type="Pfam" id="PF23471">
    <property type="entry name" value="Cap15_TM"/>
    <property type="match status" value="1"/>
</dbReference>